<evidence type="ECO:0000256" key="2">
    <source>
        <dbReference type="SAM" id="MobiDB-lite"/>
    </source>
</evidence>
<dbReference type="RefSeq" id="WP_078198851.1">
    <property type="nucleotide sequence ID" value="NZ_CP017758.1"/>
</dbReference>
<dbReference type="KEGG" id="cuh:BJN34_21135"/>
<dbReference type="EMBL" id="CP017758">
    <property type="protein sequence ID" value="AQV96380.1"/>
    <property type="molecule type" value="Genomic_DNA"/>
</dbReference>
<feature type="region of interest" description="Disordered" evidence="2">
    <location>
        <begin position="66"/>
        <end position="90"/>
    </location>
</feature>
<proteinExistence type="predicted"/>
<reference evidence="4" key="1">
    <citation type="submission" date="2017-02" db="EMBL/GenBank/DDBJ databases">
        <title>Complete genome sequence of Cupriavidus necator strain NH9, a 3-chlorobenzoate degrader.</title>
        <authorList>
            <person name="Moriuchi R."/>
            <person name="Dohra H."/>
            <person name="Ogawa N."/>
        </authorList>
    </citation>
    <scope>NUCLEOTIDE SEQUENCE [LARGE SCALE GENOMIC DNA]</scope>
    <source>
        <strain evidence="4">NH9</strain>
    </source>
</reference>
<sequence>MSLPQYVTINGTNYTTAKLSAEAHVQVQNIQVADAEIARLQQQLALAQTARNAYSAALVASVKGEAATAPAAPAKKPRAPRKTAAKPKAQ</sequence>
<keyword evidence="1" id="KW-0175">Coiled coil</keyword>
<evidence type="ECO:0000256" key="1">
    <source>
        <dbReference type="SAM" id="Coils"/>
    </source>
</evidence>
<feature type="compositionally biased region" description="Basic residues" evidence="2">
    <location>
        <begin position="75"/>
        <end position="90"/>
    </location>
</feature>
<organism evidence="3 4">
    <name type="scientific">Cupriavidus necator</name>
    <name type="common">Alcaligenes eutrophus</name>
    <name type="synonym">Ralstonia eutropha</name>
    <dbReference type="NCBI Taxonomy" id="106590"/>
    <lineage>
        <taxon>Bacteria</taxon>
        <taxon>Pseudomonadati</taxon>
        <taxon>Pseudomonadota</taxon>
        <taxon>Betaproteobacteria</taxon>
        <taxon>Burkholderiales</taxon>
        <taxon>Burkholderiaceae</taxon>
        <taxon>Cupriavidus</taxon>
    </lineage>
</organism>
<evidence type="ECO:0000313" key="4">
    <source>
        <dbReference type="Proteomes" id="UP000189627"/>
    </source>
</evidence>
<evidence type="ECO:0000313" key="3">
    <source>
        <dbReference type="EMBL" id="AQV96380.1"/>
    </source>
</evidence>
<dbReference type="OrthoDB" id="8781445at2"/>
<protein>
    <submittedName>
        <fullName evidence="3">Uncharacterized protein</fullName>
    </submittedName>
</protein>
<gene>
    <name evidence="3" type="ORF">BJN34_21135</name>
</gene>
<dbReference type="AlphaFoldDB" id="A0A1U9UUP4"/>
<feature type="coiled-coil region" evidence="1">
    <location>
        <begin position="30"/>
        <end position="57"/>
    </location>
</feature>
<name>A0A1U9UUP4_CUPNE</name>
<accession>A0A1U9UUP4</accession>
<dbReference type="Proteomes" id="UP000189627">
    <property type="component" value="Chromosome 2"/>
</dbReference>